<dbReference type="Proteomes" id="UP000191672">
    <property type="component" value="Unassembled WGS sequence"/>
</dbReference>
<evidence type="ECO:0000313" key="2">
    <source>
        <dbReference type="Proteomes" id="UP000191672"/>
    </source>
</evidence>
<gene>
    <name evidence="1" type="ORF">PENANT_c007G05644</name>
</gene>
<accession>A0A1V6QC33</accession>
<name>A0A1V6QC33_9EURO</name>
<comment type="caution">
    <text evidence="1">The sequence shown here is derived from an EMBL/GenBank/DDBJ whole genome shotgun (WGS) entry which is preliminary data.</text>
</comment>
<evidence type="ECO:0000313" key="1">
    <source>
        <dbReference type="EMBL" id="OQD86582.1"/>
    </source>
</evidence>
<dbReference type="EMBL" id="MDYN01000007">
    <property type="protein sequence ID" value="OQD86582.1"/>
    <property type="molecule type" value="Genomic_DNA"/>
</dbReference>
<organism evidence="1 2">
    <name type="scientific">Penicillium antarcticum</name>
    <dbReference type="NCBI Taxonomy" id="416450"/>
    <lineage>
        <taxon>Eukaryota</taxon>
        <taxon>Fungi</taxon>
        <taxon>Dikarya</taxon>
        <taxon>Ascomycota</taxon>
        <taxon>Pezizomycotina</taxon>
        <taxon>Eurotiomycetes</taxon>
        <taxon>Eurotiomycetidae</taxon>
        <taxon>Eurotiales</taxon>
        <taxon>Aspergillaceae</taxon>
        <taxon>Penicillium</taxon>
    </lineage>
</organism>
<sequence length="37" mass="4214">MFDSKIGLIIAQRSSTEQPKDHLLASISFNGEFKYLQ</sequence>
<keyword evidence="2" id="KW-1185">Reference proteome</keyword>
<proteinExistence type="predicted"/>
<protein>
    <submittedName>
        <fullName evidence="1">Uncharacterized protein</fullName>
    </submittedName>
</protein>
<reference evidence="2" key="1">
    <citation type="journal article" date="2017" name="Nat. Microbiol.">
        <title>Global analysis of biosynthetic gene clusters reveals vast potential of secondary metabolite production in Penicillium species.</title>
        <authorList>
            <person name="Nielsen J.C."/>
            <person name="Grijseels S."/>
            <person name="Prigent S."/>
            <person name="Ji B."/>
            <person name="Dainat J."/>
            <person name="Nielsen K.F."/>
            <person name="Frisvad J.C."/>
            <person name="Workman M."/>
            <person name="Nielsen J."/>
        </authorList>
    </citation>
    <scope>NUCLEOTIDE SEQUENCE [LARGE SCALE GENOMIC DNA]</scope>
    <source>
        <strain evidence="2">IBT 31811</strain>
    </source>
</reference>
<dbReference type="AlphaFoldDB" id="A0A1V6QC33"/>